<reference evidence="4" key="1">
    <citation type="submission" date="2010-05" db="EMBL/GenBank/DDBJ databases">
        <title>The complete genome of Truepera radiovictris DSM 17093.</title>
        <authorList>
            <consortium name="US DOE Joint Genome Institute (JGI-PGF)"/>
            <person name="Lucas S."/>
            <person name="Copeland A."/>
            <person name="Lapidus A."/>
            <person name="Glavina del Rio T."/>
            <person name="Dalin E."/>
            <person name="Tice H."/>
            <person name="Bruce D."/>
            <person name="Goodwin L."/>
            <person name="Pitluck S."/>
            <person name="Kyrpides N."/>
            <person name="Mavromatis K."/>
            <person name="Ovchinnikova G."/>
            <person name="Munk A.C."/>
            <person name="Detter J.C."/>
            <person name="Han C."/>
            <person name="Tapia R."/>
            <person name="Land M."/>
            <person name="Hauser L."/>
            <person name="Markowitz V."/>
            <person name="Cheng J.-F."/>
            <person name="Hugenholtz P."/>
            <person name="Woyke T."/>
            <person name="Wu D."/>
            <person name="Tindall B."/>
            <person name="Pomrenke H.G."/>
            <person name="Brambilla E."/>
            <person name="Klenk H.-P."/>
            <person name="Eisen J.A."/>
        </authorList>
    </citation>
    <scope>NUCLEOTIDE SEQUENCE [LARGE SCALE GENOMIC DNA]</scope>
    <source>
        <strain evidence="4">DSM 17093 / CIP 108686 / LMG 22925 / RQ-24</strain>
    </source>
</reference>
<feature type="transmembrane region" description="Helical" evidence="1">
    <location>
        <begin position="320"/>
        <end position="344"/>
    </location>
</feature>
<feature type="transmembrane region" description="Helical" evidence="1">
    <location>
        <begin position="262"/>
        <end position="283"/>
    </location>
</feature>
<reference evidence="3 4" key="2">
    <citation type="journal article" date="2011" name="Stand. Genomic Sci.">
        <title>Complete genome sequence of Truepera radiovictrix type strain (RQ-24).</title>
        <authorList>
            <person name="Ivanova N."/>
            <person name="Rohde C."/>
            <person name="Munk C."/>
            <person name="Nolan M."/>
            <person name="Lucas S."/>
            <person name="Del Rio T.G."/>
            <person name="Tice H."/>
            <person name="Deshpande S."/>
            <person name="Cheng J.F."/>
            <person name="Tapia R."/>
            <person name="Han C."/>
            <person name="Goodwin L."/>
            <person name="Pitluck S."/>
            <person name="Liolios K."/>
            <person name="Mavromatis K."/>
            <person name="Mikhailova N."/>
            <person name="Pati A."/>
            <person name="Chen A."/>
            <person name="Palaniappan K."/>
            <person name="Land M."/>
            <person name="Hauser L."/>
            <person name="Chang Y.J."/>
            <person name="Jeffries C.D."/>
            <person name="Brambilla E."/>
            <person name="Rohde M."/>
            <person name="Goker M."/>
            <person name="Tindall B.J."/>
            <person name="Woyke T."/>
            <person name="Bristow J."/>
            <person name="Eisen J.A."/>
            <person name="Markowitz V."/>
            <person name="Hugenholtz P."/>
            <person name="Kyrpides N.C."/>
            <person name="Klenk H.P."/>
            <person name="Lapidus A."/>
        </authorList>
    </citation>
    <scope>NUCLEOTIDE SEQUENCE [LARGE SCALE GENOMIC DNA]</scope>
    <source>
        <strain evidence="4">DSM 17093 / CIP 108686 / LMG 22925 / RQ-24</strain>
    </source>
</reference>
<name>D7CXE6_TRURR</name>
<accession>D7CXE6</accession>
<proteinExistence type="predicted"/>
<feature type="transmembrane region" description="Helical" evidence="1">
    <location>
        <begin position="381"/>
        <end position="405"/>
    </location>
</feature>
<feature type="transmembrane region" description="Helical" evidence="1">
    <location>
        <begin position="112"/>
        <end position="134"/>
    </location>
</feature>
<sequence>MDVLSSLGNGFGVALQPLNLLVAFIGVFLGTVIGMLPGIGPINGIAILIPITFVLGLDPTAMLILFAGIYYGSQYGNSISTILLNVPGTASSVATALDGYEMTKQGRGGPALAISAIASFVGGTLSVVGLMFLAPLMAQWAIRFGPAEYFVLIVFTFSTLSALTGKQFVKGLIATALGLMLASVGIDPGTGIPRYTFGQLELYDGLDFVVVTIGFFAVSEVLTLIESSRFGQEGLHKVGRIMVSMRELVMSLWVMLRSSVLGFLVGVLPGAGATIASFLAYTVEQRLVDRQGSFGKGDIRGVAAPEAANNASVSGALIPLLTLGVPGSGTTAVILGALLALNLTPGPLFIERNPELFWGLVASMYIGNVMLLILNLPLIGLFVRILLVPRWILVPAVATIGYIAVYAVNSSVFDLMLMTAFGVLGYLMRKTDFPVAPVILALVLGPLMEVNLRRALSLSGGDWGALFGTPLAVGLWVLVALSLVLPLVTNRRRAVGLEAGVDASKE</sequence>
<feature type="transmembrane region" description="Helical" evidence="1">
    <location>
        <begin position="206"/>
        <end position="225"/>
    </location>
</feature>
<gene>
    <name evidence="3" type="ordered locus">Trad_0128</name>
</gene>
<dbReference type="STRING" id="649638.Trad_0128"/>
<evidence type="ECO:0000313" key="3">
    <source>
        <dbReference type="EMBL" id="ADI13270.1"/>
    </source>
</evidence>
<dbReference type="eggNOG" id="COG3333">
    <property type="taxonomic scope" value="Bacteria"/>
</dbReference>
<dbReference type="AlphaFoldDB" id="D7CXE6"/>
<dbReference type="EMBL" id="CP002049">
    <property type="protein sequence ID" value="ADI13270.1"/>
    <property type="molecule type" value="Genomic_DNA"/>
</dbReference>
<feature type="domain" description="DUF112" evidence="2">
    <location>
        <begin position="20"/>
        <end position="440"/>
    </location>
</feature>
<evidence type="ECO:0000256" key="1">
    <source>
        <dbReference type="SAM" id="Phobius"/>
    </source>
</evidence>
<dbReference type="Pfam" id="PF01970">
    <property type="entry name" value="TctA"/>
    <property type="match status" value="1"/>
</dbReference>
<keyword evidence="1" id="KW-1133">Transmembrane helix</keyword>
<dbReference type="HOGENOM" id="CLU_022936_2_0_0"/>
<feature type="transmembrane region" description="Helical" evidence="1">
    <location>
        <begin position="356"/>
        <end position="374"/>
    </location>
</feature>
<feature type="transmembrane region" description="Helical" evidence="1">
    <location>
        <begin position="168"/>
        <end position="186"/>
    </location>
</feature>
<feature type="transmembrane region" description="Helical" evidence="1">
    <location>
        <begin position="82"/>
        <end position="100"/>
    </location>
</feature>
<feature type="transmembrane region" description="Helical" evidence="1">
    <location>
        <begin position="435"/>
        <end position="452"/>
    </location>
</feature>
<evidence type="ECO:0000259" key="2">
    <source>
        <dbReference type="Pfam" id="PF01970"/>
    </source>
</evidence>
<keyword evidence="4" id="KW-1185">Reference proteome</keyword>
<feature type="transmembrane region" description="Helical" evidence="1">
    <location>
        <begin position="20"/>
        <end position="39"/>
    </location>
</feature>
<dbReference type="KEGG" id="tra:Trad_0128"/>
<organism evidence="3 4">
    <name type="scientific">Truepera radiovictrix (strain DSM 17093 / CIP 108686 / LMG 22925 / RQ-24)</name>
    <dbReference type="NCBI Taxonomy" id="649638"/>
    <lineage>
        <taxon>Bacteria</taxon>
        <taxon>Thermotogati</taxon>
        <taxon>Deinococcota</taxon>
        <taxon>Deinococci</taxon>
        <taxon>Trueperales</taxon>
        <taxon>Trueperaceae</taxon>
        <taxon>Truepera</taxon>
    </lineage>
</organism>
<dbReference type="Proteomes" id="UP000000379">
    <property type="component" value="Chromosome"/>
</dbReference>
<feature type="transmembrane region" description="Helical" evidence="1">
    <location>
        <begin position="46"/>
        <end position="70"/>
    </location>
</feature>
<evidence type="ECO:0000313" key="4">
    <source>
        <dbReference type="Proteomes" id="UP000000379"/>
    </source>
</evidence>
<feature type="transmembrane region" description="Helical" evidence="1">
    <location>
        <begin position="140"/>
        <end position="161"/>
    </location>
</feature>
<protein>
    <recommendedName>
        <fullName evidence="2">DUF112 domain-containing protein</fullName>
    </recommendedName>
</protein>
<keyword evidence="1" id="KW-0812">Transmembrane</keyword>
<feature type="transmembrane region" description="Helical" evidence="1">
    <location>
        <begin position="464"/>
        <end position="488"/>
    </location>
</feature>
<dbReference type="OrthoDB" id="9781349at2"/>
<dbReference type="PANTHER" id="PTHR35342:SF5">
    <property type="entry name" value="TRICARBOXYLIC TRANSPORT PROTEIN"/>
    <property type="match status" value="1"/>
</dbReference>
<keyword evidence="1" id="KW-0472">Membrane</keyword>
<dbReference type="PANTHER" id="PTHR35342">
    <property type="entry name" value="TRICARBOXYLIC TRANSPORT PROTEIN"/>
    <property type="match status" value="1"/>
</dbReference>
<dbReference type="InterPro" id="IPR002823">
    <property type="entry name" value="DUF112_TM"/>
</dbReference>
<dbReference type="RefSeq" id="WP_013176650.1">
    <property type="nucleotide sequence ID" value="NC_014221.1"/>
</dbReference>